<dbReference type="HOGENOM" id="CLU_052333_2_1_11"/>
<evidence type="ECO:0000256" key="1">
    <source>
        <dbReference type="SAM" id="Phobius"/>
    </source>
</evidence>
<evidence type="ECO:0000313" key="3">
    <source>
        <dbReference type="EMBL" id="AAO44563.1"/>
    </source>
</evidence>
<feature type="domain" description="Endonuclease/exonuclease/phosphatase" evidence="2">
    <location>
        <begin position="135"/>
        <end position="339"/>
    </location>
</feature>
<dbReference type="Pfam" id="PF03372">
    <property type="entry name" value="Exo_endo_phos"/>
    <property type="match status" value="1"/>
</dbReference>
<feature type="transmembrane region" description="Helical" evidence="1">
    <location>
        <begin position="21"/>
        <end position="45"/>
    </location>
</feature>
<accession>Q83G61</accession>
<keyword evidence="1" id="KW-0812">Transmembrane</keyword>
<keyword evidence="1" id="KW-0472">Membrane</keyword>
<dbReference type="EMBL" id="AE014184">
    <property type="protein sequence ID" value="AAO44563.1"/>
    <property type="molecule type" value="Genomic_DNA"/>
</dbReference>
<gene>
    <name evidence="3" type="ordered locus">TWT_466</name>
</gene>
<dbReference type="SUPFAM" id="SSF56219">
    <property type="entry name" value="DNase I-like"/>
    <property type="match status" value="1"/>
</dbReference>
<dbReference type="Gene3D" id="3.60.10.10">
    <property type="entry name" value="Endonuclease/exonuclease/phosphatase"/>
    <property type="match status" value="1"/>
</dbReference>
<dbReference type="InterPro" id="IPR036691">
    <property type="entry name" value="Endo/exonu/phosph_ase_sf"/>
</dbReference>
<dbReference type="AlphaFoldDB" id="Q83G61"/>
<proteinExistence type="predicted"/>
<sequence length="350" mass="38150">MSSPVPSELPCTPRHSRKYSLLLTCALILSGLLGVAFFALVLFPWTPFARALSMRSFIAQALAFPHIFGACVVAVSVLVLFFARRLSSLWIAASTQGVWALSGVLLIIFPSTITAEPSPIQKQSIAGITLNIVAFNTQNSFTHADMTTLISAFDPDIVVLPETTKSDATRAAGGTAFANSVYGYGDLYSNGIALTTIMVHPRLGGVTPITEVPEVTFGTVGLKINSRHQFRIFGVHTYPPVPNVFNSWEWDLDRVISFGENNREGPLILAGDFNATLRHGPLANRQRLVDTARRCSRAPAGTWPSNLPFWLRTPIDHVFVTPEFEVLKCSTMMVGTSDHLAYAATVRLSE</sequence>
<protein>
    <recommendedName>
        <fullName evidence="2">Endonuclease/exonuclease/phosphatase domain-containing protein</fullName>
    </recommendedName>
</protein>
<dbReference type="GO" id="GO:0003824">
    <property type="term" value="F:catalytic activity"/>
    <property type="evidence" value="ECO:0007669"/>
    <property type="project" value="InterPro"/>
</dbReference>
<feature type="transmembrane region" description="Helical" evidence="1">
    <location>
        <begin position="89"/>
        <end position="109"/>
    </location>
</feature>
<dbReference type="KEGG" id="twh:TWT_466"/>
<organism evidence="3 4">
    <name type="scientific">Tropheryma whipplei (strain Twist)</name>
    <name type="common">Whipple's bacillus</name>
    <dbReference type="NCBI Taxonomy" id="203267"/>
    <lineage>
        <taxon>Bacteria</taxon>
        <taxon>Bacillati</taxon>
        <taxon>Actinomycetota</taxon>
        <taxon>Actinomycetes</taxon>
        <taxon>Micrococcales</taxon>
        <taxon>Tropherymataceae</taxon>
        <taxon>Tropheryma</taxon>
    </lineage>
</organism>
<dbReference type="OrthoDB" id="2340043at2"/>
<reference evidence="3 4" key="1">
    <citation type="journal article" date="2003" name="Genome Res.">
        <title>Tropheryma whipplei twist: a human pathogenic Actinobacteria with a reduced genome.</title>
        <authorList>
            <person name="Raoult D."/>
            <person name="Ogata H."/>
            <person name="Audic S."/>
            <person name="Robert C."/>
            <person name="Suhre K."/>
            <person name="Drancourt M."/>
            <person name="Claverie J.-M."/>
        </authorList>
    </citation>
    <scope>NUCLEOTIDE SEQUENCE [LARGE SCALE GENOMIC DNA]</scope>
    <source>
        <strain evidence="3 4">Twist</strain>
    </source>
</reference>
<keyword evidence="1" id="KW-1133">Transmembrane helix</keyword>
<evidence type="ECO:0000259" key="2">
    <source>
        <dbReference type="Pfam" id="PF03372"/>
    </source>
</evidence>
<keyword evidence="4" id="KW-1185">Reference proteome</keyword>
<name>Q83G61_TROWT</name>
<feature type="transmembrane region" description="Helical" evidence="1">
    <location>
        <begin position="57"/>
        <end position="82"/>
    </location>
</feature>
<dbReference type="InterPro" id="IPR005135">
    <property type="entry name" value="Endo/exonuclease/phosphatase"/>
</dbReference>
<dbReference type="Proteomes" id="UP000002200">
    <property type="component" value="Chromosome"/>
</dbReference>
<dbReference type="eggNOG" id="COG3021">
    <property type="taxonomic scope" value="Bacteria"/>
</dbReference>
<evidence type="ECO:0000313" key="4">
    <source>
        <dbReference type="Proteomes" id="UP000002200"/>
    </source>
</evidence>